<feature type="transmembrane region" description="Helical" evidence="8">
    <location>
        <begin position="105"/>
        <end position="128"/>
    </location>
</feature>
<name>A0A1Y5SUV3_9RHOB</name>
<evidence type="ECO:0000256" key="1">
    <source>
        <dbReference type="ARBA" id="ARBA00004651"/>
    </source>
</evidence>
<keyword evidence="5 8" id="KW-0812">Transmembrane</keyword>
<feature type="transmembrane region" description="Helical" evidence="8">
    <location>
        <begin position="177"/>
        <end position="202"/>
    </location>
</feature>
<dbReference type="SUPFAM" id="SSF161098">
    <property type="entry name" value="MetI-like"/>
    <property type="match status" value="1"/>
</dbReference>
<dbReference type="Proteomes" id="UP000193827">
    <property type="component" value="Unassembled WGS sequence"/>
</dbReference>
<dbReference type="InterPro" id="IPR000515">
    <property type="entry name" value="MetI-like"/>
</dbReference>
<gene>
    <name evidence="10" type="primary">ydcV_4</name>
    <name evidence="10" type="ORF">PEL8287_02562</name>
</gene>
<proteinExistence type="inferred from homology"/>
<feature type="transmembrane region" description="Helical" evidence="8">
    <location>
        <begin position="238"/>
        <end position="259"/>
    </location>
</feature>
<dbReference type="PANTHER" id="PTHR43848">
    <property type="entry name" value="PUTRESCINE TRANSPORT SYSTEM PERMEASE PROTEIN POTI"/>
    <property type="match status" value="1"/>
</dbReference>
<evidence type="ECO:0000313" key="11">
    <source>
        <dbReference type="Proteomes" id="UP000193827"/>
    </source>
</evidence>
<evidence type="ECO:0000259" key="9">
    <source>
        <dbReference type="PROSITE" id="PS50928"/>
    </source>
</evidence>
<evidence type="ECO:0000256" key="2">
    <source>
        <dbReference type="ARBA" id="ARBA00007069"/>
    </source>
</evidence>
<keyword evidence="11" id="KW-1185">Reference proteome</keyword>
<dbReference type="GO" id="GO:0055085">
    <property type="term" value="P:transmembrane transport"/>
    <property type="evidence" value="ECO:0007669"/>
    <property type="project" value="InterPro"/>
</dbReference>
<feature type="transmembrane region" description="Helical" evidence="8">
    <location>
        <begin position="134"/>
        <end position="156"/>
    </location>
</feature>
<dbReference type="AlphaFoldDB" id="A0A1Y5SUV3"/>
<comment type="similarity">
    <text evidence="2">Belongs to the binding-protein-dependent transport system permease family. CysTW subfamily.</text>
</comment>
<keyword evidence="3 8" id="KW-0813">Transport</keyword>
<organism evidence="10 11">
    <name type="scientific">Roseovarius litorisediminis</name>
    <dbReference type="NCBI Taxonomy" id="1312363"/>
    <lineage>
        <taxon>Bacteria</taxon>
        <taxon>Pseudomonadati</taxon>
        <taxon>Pseudomonadota</taxon>
        <taxon>Alphaproteobacteria</taxon>
        <taxon>Rhodobacterales</taxon>
        <taxon>Roseobacteraceae</taxon>
        <taxon>Roseovarius</taxon>
    </lineage>
</organism>
<dbReference type="PANTHER" id="PTHR43848:SF2">
    <property type="entry name" value="PUTRESCINE TRANSPORT SYSTEM PERMEASE PROTEIN POTI"/>
    <property type="match status" value="1"/>
</dbReference>
<evidence type="ECO:0000313" key="10">
    <source>
        <dbReference type="EMBL" id="SLN49068.1"/>
    </source>
</evidence>
<reference evidence="10 11" key="1">
    <citation type="submission" date="2017-03" db="EMBL/GenBank/DDBJ databases">
        <authorList>
            <person name="Afonso C.L."/>
            <person name="Miller P.J."/>
            <person name="Scott M.A."/>
            <person name="Spackman E."/>
            <person name="Goraichik I."/>
            <person name="Dimitrov K.M."/>
            <person name="Suarez D.L."/>
            <person name="Swayne D.E."/>
        </authorList>
    </citation>
    <scope>NUCLEOTIDE SEQUENCE [LARGE SCALE GENOMIC DNA]</scope>
    <source>
        <strain evidence="10 11">CECT 8287</strain>
    </source>
</reference>
<evidence type="ECO:0000256" key="5">
    <source>
        <dbReference type="ARBA" id="ARBA00022692"/>
    </source>
</evidence>
<dbReference type="InterPro" id="IPR051789">
    <property type="entry name" value="Bact_Polyamine_Transport"/>
</dbReference>
<dbReference type="Pfam" id="PF00528">
    <property type="entry name" value="BPD_transp_1"/>
    <property type="match status" value="1"/>
</dbReference>
<dbReference type="CDD" id="cd06261">
    <property type="entry name" value="TM_PBP2"/>
    <property type="match status" value="1"/>
</dbReference>
<evidence type="ECO:0000256" key="4">
    <source>
        <dbReference type="ARBA" id="ARBA00022475"/>
    </source>
</evidence>
<comment type="subcellular location">
    <subcellularLocation>
        <location evidence="1 8">Cell membrane</location>
        <topology evidence="1 8">Multi-pass membrane protein</topology>
    </subcellularLocation>
</comment>
<keyword evidence="6 8" id="KW-1133">Transmembrane helix</keyword>
<keyword evidence="4" id="KW-1003">Cell membrane</keyword>
<feature type="transmembrane region" description="Helical" evidence="8">
    <location>
        <begin position="16"/>
        <end position="37"/>
    </location>
</feature>
<protein>
    <submittedName>
        <fullName evidence="10">Inner membrane ABC transporter permease protein YdcV</fullName>
    </submittedName>
</protein>
<dbReference type="Gene3D" id="1.10.3720.10">
    <property type="entry name" value="MetI-like"/>
    <property type="match status" value="1"/>
</dbReference>
<dbReference type="InterPro" id="IPR035906">
    <property type="entry name" value="MetI-like_sf"/>
</dbReference>
<sequence>MSSKSYIRRPNRTLQIYAAIFLIVLYVPVLFLPLFSFNDSIYVKFPLSGFTTQWYVELFHREPVWAALMNSVKVGVTTSLIATGFGVFAAKAITRYRIPGRGPLVGFIMLPLVVPGIIFGVALLVLLSQLGIPLSLYTVTIGHVIVCLPFSIATLIPRFEGFDRSIEEASADLGENAWWTFWRVTFPMVFPGILASLLLTFTVSFDEFIMAFFLSGTDPTLPMYIWGQLRFPKEFPSILAMASIILVVSFILVFIGQWINRDAQAKTLANEDKK</sequence>
<feature type="domain" description="ABC transmembrane type-1" evidence="9">
    <location>
        <begin position="68"/>
        <end position="256"/>
    </location>
</feature>
<dbReference type="EMBL" id="FWFL01000006">
    <property type="protein sequence ID" value="SLN49068.1"/>
    <property type="molecule type" value="Genomic_DNA"/>
</dbReference>
<accession>A0A1Y5SUV3</accession>
<dbReference type="PROSITE" id="PS50928">
    <property type="entry name" value="ABC_TM1"/>
    <property type="match status" value="1"/>
</dbReference>
<evidence type="ECO:0000256" key="8">
    <source>
        <dbReference type="RuleBase" id="RU363032"/>
    </source>
</evidence>
<evidence type="ECO:0000256" key="3">
    <source>
        <dbReference type="ARBA" id="ARBA00022448"/>
    </source>
</evidence>
<dbReference type="GO" id="GO:0005886">
    <property type="term" value="C:plasma membrane"/>
    <property type="evidence" value="ECO:0007669"/>
    <property type="project" value="UniProtKB-SubCell"/>
</dbReference>
<feature type="transmembrane region" description="Helical" evidence="8">
    <location>
        <begin position="208"/>
        <end position="226"/>
    </location>
</feature>
<dbReference type="RefSeq" id="WP_085892787.1">
    <property type="nucleotide sequence ID" value="NZ_FWFL01000006.1"/>
</dbReference>
<dbReference type="OrthoDB" id="6496035at2"/>
<evidence type="ECO:0000256" key="6">
    <source>
        <dbReference type="ARBA" id="ARBA00022989"/>
    </source>
</evidence>
<keyword evidence="7 8" id="KW-0472">Membrane</keyword>
<evidence type="ECO:0000256" key="7">
    <source>
        <dbReference type="ARBA" id="ARBA00023136"/>
    </source>
</evidence>